<feature type="non-terminal residue" evidence="2">
    <location>
        <position position="1"/>
    </location>
</feature>
<evidence type="ECO:0000256" key="1">
    <source>
        <dbReference type="SAM" id="MobiDB-lite"/>
    </source>
</evidence>
<keyword evidence="3" id="KW-1185">Reference proteome</keyword>
<gene>
    <name evidence="2" type="ORF">MKW94_012310</name>
</gene>
<proteinExistence type="predicted"/>
<protein>
    <submittedName>
        <fullName evidence="2">Uncharacterized protein</fullName>
    </submittedName>
</protein>
<accession>A0AA41VAY2</accession>
<comment type="caution">
    <text evidence="2">The sequence shown here is derived from an EMBL/GenBank/DDBJ whole genome shotgun (WGS) entry which is preliminary data.</text>
</comment>
<organism evidence="2 3">
    <name type="scientific">Papaver nudicaule</name>
    <name type="common">Iceland poppy</name>
    <dbReference type="NCBI Taxonomy" id="74823"/>
    <lineage>
        <taxon>Eukaryota</taxon>
        <taxon>Viridiplantae</taxon>
        <taxon>Streptophyta</taxon>
        <taxon>Embryophyta</taxon>
        <taxon>Tracheophyta</taxon>
        <taxon>Spermatophyta</taxon>
        <taxon>Magnoliopsida</taxon>
        <taxon>Ranunculales</taxon>
        <taxon>Papaveraceae</taxon>
        <taxon>Papaveroideae</taxon>
        <taxon>Papaver</taxon>
    </lineage>
</organism>
<dbReference type="AlphaFoldDB" id="A0AA41VAY2"/>
<reference evidence="2" key="1">
    <citation type="submission" date="2022-03" db="EMBL/GenBank/DDBJ databases">
        <title>A functionally conserved STORR gene fusion in Papaver species that diverged 16.8 million years ago.</title>
        <authorList>
            <person name="Catania T."/>
        </authorList>
    </citation>
    <scope>NUCLEOTIDE SEQUENCE</scope>
    <source>
        <strain evidence="2">S-191538</strain>
    </source>
</reference>
<feature type="compositionally biased region" description="Polar residues" evidence="1">
    <location>
        <begin position="1"/>
        <end position="15"/>
    </location>
</feature>
<feature type="region of interest" description="Disordered" evidence="1">
    <location>
        <begin position="1"/>
        <end position="21"/>
    </location>
</feature>
<name>A0AA41VAY2_PAPNU</name>
<evidence type="ECO:0000313" key="2">
    <source>
        <dbReference type="EMBL" id="MCL7038361.1"/>
    </source>
</evidence>
<dbReference type="Proteomes" id="UP001177140">
    <property type="component" value="Unassembled WGS sequence"/>
</dbReference>
<sequence length="126" mass="14345">MASSSGNENNKQNTVDSDKADDVTVFPKTFGGILEYLKGRRNFVEPPYYGWNDRKKDPVLRIDDPKVECNVLGGERKRALEMLTGDEIEESPVKKKSRPRADDMMWDHDHIIRTGQAWTAHLNAIA</sequence>
<dbReference type="EMBL" id="JAJJMA010189712">
    <property type="protein sequence ID" value="MCL7038361.1"/>
    <property type="molecule type" value="Genomic_DNA"/>
</dbReference>
<evidence type="ECO:0000313" key="3">
    <source>
        <dbReference type="Proteomes" id="UP001177140"/>
    </source>
</evidence>